<protein>
    <recommendedName>
        <fullName evidence="1">DUF4116 domain-containing protein</fullName>
    </recommendedName>
</protein>
<dbReference type="InterPro" id="IPR025197">
    <property type="entry name" value="DUF4116"/>
</dbReference>
<proteinExistence type="predicted"/>
<evidence type="ECO:0000259" key="1">
    <source>
        <dbReference type="Pfam" id="PF13475"/>
    </source>
</evidence>
<evidence type="ECO:0000313" key="2">
    <source>
        <dbReference type="EMBL" id="KAF0972195.1"/>
    </source>
</evidence>
<gene>
    <name evidence="2" type="ORF">FDP41_009503</name>
</gene>
<dbReference type="Pfam" id="PF13475">
    <property type="entry name" value="DUF4116"/>
    <property type="match status" value="3"/>
</dbReference>
<dbReference type="GeneID" id="68116719"/>
<dbReference type="AlphaFoldDB" id="A0A6A5BDM5"/>
<name>A0A6A5BDM5_NAEFO</name>
<dbReference type="Proteomes" id="UP000444721">
    <property type="component" value="Unassembled WGS sequence"/>
</dbReference>
<accession>A0A6A5BDM5</accession>
<reference evidence="2 3" key="1">
    <citation type="journal article" date="2019" name="Sci. Rep.">
        <title>Nanopore sequencing improves the draft genome of the human pathogenic amoeba Naegleria fowleri.</title>
        <authorList>
            <person name="Liechti N."/>
            <person name="Schurch N."/>
            <person name="Bruggmann R."/>
            <person name="Wittwer M."/>
        </authorList>
    </citation>
    <scope>NUCLEOTIDE SEQUENCE [LARGE SCALE GENOMIC DNA]</scope>
    <source>
        <strain evidence="2 3">ATCC 30894</strain>
    </source>
</reference>
<sequence length="145" mass="16943">MLDIEKEMGFEIVRQNGLALSHAPYPLCNDKEIALTAVRQNGEAYQFIRDDSKFDMEILLKAIKQNRKALRFVSRDLLLDCEFMLTVIKFIFPEFYHLNCFDYSQKEVMMKLVQLDGLLLDFASNEFKNDRDVVINEVQSDGYSL</sequence>
<dbReference type="VEuPathDB" id="AmoebaDB:NF0056930"/>
<dbReference type="RefSeq" id="XP_044556910.1">
    <property type="nucleotide sequence ID" value="XM_044713469.1"/>
</dbReference>
<comment type="caution">
    <text evidence="2">The sequence shown here is derived from an EMBL/GenBank/DDBJ whole genome shotgun (WGS) entry which is preliminary data.</text>
</comment>
<dbReference type="VEuPathDB" id="AmoebaDB:FDP41_009503"/>
<feature type="domain" description="DUF4116" evidence="1">
    <location>
        <begin position="106"/>
        <end position="145"/>
    </location>
</feature>
<dbReference type="VEuPathDB" id="AmoebaDB:NfTy_062590"/>
<evidence type="ECO:0000313" key="3">
    <source>
        <dbReference type="Proteomes" id="UP000444721"/>
    </source>
</evidence>
<organism evidence="2 3">
    <name type="scientific">Naegleria fowleri</name>
    <name type="common">Brain eating amoeba</name>
    <dbReference type="NCBI Taxonomy" id="5763"/>
    <lineage>
        <taxon>Eukaryota</taxon>
        <taxon>Discoba</taxon>
        <taxon>Heterolobosea</taxon>
        <taxon>Tetramitia</taxon>
        <taxon>Eutetramitia</taxon>
        <taxon>Vahlkampfiidae</taxon>
        <taxon>Naegleria</taxon>
    </lineage>
</organism>
<feature type="domain" description="DUF4116" evidence="1">
    <location>
        <begin position="55"/>
        <end position="89"/>
    </location>
</feature>
<keyword evidence="3" id="KW-1185">Reference proteome</keyword>
<feature type="domain" description="DUF4116" evidence="1">
    <location>
        <begin position="11"/>
        <end position="50"/>
    </location>
</feature>
<dbReference type="EMBL" id="VFQX01000070">
    <property type="protein sequence ID" value="KAF0972195.1"/>
    <property type="molecule type" value="Genomic_DNA"/>
</dbReference>